<dbReference type="Pfam" id="PF00773">
    <property type="entry name" value="RNB"/>
    <property type="match status" value="2"/>
</dbReference>
<dbReference type="GO" id="GO:0003723">
    <property type="term" value="F:RNA binding"/>
    <property type="evidence" value="ECO:0007669"/>
    <property type="project" value="InterPro"/>
</dbReference>
<dbReference type="InterPro" id="IPR050180">
    <property type="entry name" value="RNR_Ribonuclease"/>
</dbReference>
<protein>
    <submittedName>
        <fullName evidence="3">Ribonuclease R</fullName>
    </submittedName>
</protein>
<feature type="region of interest" description="Disordered" evidence="1">
    <location>
        <begin position="446"/>
        <end position="473"/>
    </location>
</feature>
<evidence type="ECO:0000313" key="4">
    <source>
        <dbReference type="Proteomes" id="UP000321800"/>
    </source>
</evidence>
<name>A0A511FJ10_9PROT</name>
<dbReference type="GO" id="GO:0005829">
    <property type="term" value="C:cytosol"/>
    <property type="evidence" value="ECO:0007669"/>
    <property type="project" value="TreeGrafter"/>
</dbReference>
<dbReference type="GO" id="GO:0006402">
    <property type="term" value="P:mRNA catabolic process"/>
    <property type="evidence" value="ECO:0007669"/>
    <property type="project" value="TreeGrafter"/>
</dbReference>
<dbReference type="EMBL" id="BJVR01000002">
    <property type="protein sequence ID" value="GEL49225.1"/>
    <property type="molecule type" value="Genomic_DNA"/>
</dbReference>
<dbReference type="InterPro" id="IPR001900">
    <property type="entry name" value="RNase_II/R"/>
</dbReference>
<feature type="region of interest" description="Disordered" evidence="1">
    <location>
        <begin position="173"/>
        <end position="194"/>
    </location>
</feature>
<comment type="caution">
    <text evidence="3">The sequence shown here is derived from an EMBL/GenBank/DDBJ whole genome shotgun (WGS) entry which is preliminary data.</text>
</comment>
<organism evidence="3 4">
    <name type="scientific">Acetobacter tropicalis</name>
    <dbReference type="NCBI Taxonomy" id="104102"/>
    <lineage>
        <taxon>Bacteria</taxon>
        <taxon>Pseudomonadati</taxon>
        <taxon>Pseudomonadota</taxon>
        <taxon>Alphaproteobacteria</taxon>
        <taxon>Acetobacterales</taxon>
        <taxon>Acetobacteraceae</taxon>
        <taxon>Acetobacter</taxon>
    </lineage>
</organism>
<dbReference type="Proteomes" id="UP000321800">
    <property type="component" value="Unassembled WGS sequence"/>
</dbReference>
<dbReference type="InterPro" id="IPR012340">
    <property type="entry name" value="NA-bd_OB-fold"/>
</dbReference>
<feature type="region of interest" description="Disordered" evidence="1">
    <location>
        <begin position="293"/>
        <end position="317"/>
    </location>
</feature>
<dbReference type="PANTHER" id="PTHR23355">
    <property type="entry name" value="RIBONUCLEASE"/>
    <property type="match status" value="1"/>
</dbReference>
<dbReference type="PANTHER" id="PTHR23355:SF9">
    <property type="entry name" value="DIS3-LIKE EXONUCLEASE 2"/>
    <property type="match status" value="1"/>
</dbReference>
<evidence type="ECO:0000259" key="2">
    <source>
        <dbReference type="PROSITE" id="PS50126"/>
    </source>
</evidence>
<dbReference type="SMART" id="SM00955">
    <property type="entry name" value="RNB"/>
    <property type="match status" value="1"/>
</dbReference>
<gene>
    <name evidence="3" type="primary">rnr</name>
    <name evidence="3" type="ORF">ATR01nite_03000</name>
</gene>
<dbReference type="PROSITE" id="PS50126">
    <property type="entry name" value="S1"/>
    <property type="match status" value="1"/>
</dbReference>
<dbReference type="AlphaFoldDB" id="A0A511FJ10"/>
<feature type="domain" description="S1 motif" evidence="2">
    <location>
        <begin position="664"/>
        <end position="745"/>
    </location>
</feature>
<accession>A0A511FJ10</accession>
<reference evidence="3 4" key="1">
    <citation type="submission" date="2019-07" db="EMBL/GenBank/DDBJ databases">
        <title>Whole genome shotgun sequence of Acetobacter tropicalis NBRC 16470.</title>
        <authorList>
            <person name="Hosoyama A."/>
            <person name="Uohara A."/>
            <person name="Ohji S."/>
            <person name="Ichikawa N."/>
        </authorList>
    </citation>
    <scope>NUCLEOTIDE SEQUENCE [LARGE SCALE GENOMIC DNA]</scope>
    <source>
        <strain evidence="3 4">NBRC 16470</strain>
    </source>
</reference>
<evidence type="ECO:0000313" key="3">
    <source>
        <dbReference type="EMBL" id="GEL49225.1"/>
    </source>
</evidence>
<dbReference type="SUPFAM" id="SSF50249">
    <property type="entry name" value="Nucleic acid-binding proteins"/>
    <property type="match status" value="2"/>
</dbReference>
<evidence type="ECO:0000256" key="1">
    <source>
        <dbReference type="SAM" id="MobiDB-lite"/>
    </source>
</evidence>
<dbReference type="RefSeq" id="WP_045542388.1">
    <property type="nucleotide sequence ID" value="NZ_BJVR01000002.1"/>
</dbReference>
<dbReference type="GO" id="GO:0004540">
    <property type="term" value="F:RNA nuclease activity"/>
    <property type="evidence" value="ECO:0007669"/>
    <property type="project" value="InterPro"/>
</dbReference>
<proteinExistence type="predicted"/>
<dbReference type="InterPro" id="IPR003029">
    <property type="entry name" value="S1_domain"/>
</dbReference>
<sequence length="749" mass="79432">MPKGIGASALPGHEVIRQFLEADSAPVGPTDILRALGLPARLKAALRATLHDMALAGDLACLPPGRLKGVTGLPETVRATLTRLRSDGQAYASQPDHPGTSILLTATLPDGTLLLPGDEVIARLRPRLSLRGRREGRPLHLISSAPRYFPATVQAAPTPPGKEAQAHTLLPRVSNGGSLTAPRAASTAPSLDTSEQSEQIIRLIPCDRRFDLVLHTVSEPLAPDTVVLAEIRAQQQTGNPPEADIRSVLGPVDAPGMAARLAVLTHPMPSAFSPEAEAEAHLLAARPVDAKAAASTVTDTPSLSDIPRKLPAHPSGRRDLRSIPLVTIDEETAQDFDDAIWAERTDDGFHILIAIADVAHYVRPGSALDQEARNRGNSVYLPGQVVPMLPLALSAGLCSLKPGEDRLCVYIDLQITPQGQRISGTLGRGLMRSAARLTYQAVHAALEPSPQPASSSSSPLPSGSDASSSLPPDLLPTLMAAAQALRQAQSPQAADVTPEEEFVVTLDAQGLPTAFTPRQRLPAHELVASFMIAANGFAAEELDRRMAPGLFRVHPAPSPTMGLGRQMARYAPRPAWHDGLRLACYTHFTSPIRRYADLVNHRALLATLEPFNTTPQTGSESDTLSTRAAHALAGHLHLAERRASSATQACYNRLAALFLRPFIGQILHARVTGTTRTGATVTLTKTGTPSFLFSSALPDELRMNDDSPTPCTSLPSEAALQVGAVVPVVLISTNPAQGTLDLALARNAR</sequence>